<protein>
    <recommendedName>
        <fullName evidence="2">FHA domain-containing protein</fullName>
    </recommendedName>
</protein>
<dbReference type="SUPFAM" id="SSF49879">
    <property type="entry name" value="SMAD/FHA domain"/>
    <property type="match status" value="1"/>
</dbReference>
<dbReference type="Proteomes" id="UP000243797">
    <property type="component" value="Unassembled WGS sequence"/>
</dbReference>
<dbReference type="FunCoup" id="A0A2K1QP38">
    <property type="interactions" value="346"/>
</dbReference>
<feature type="compositionally biased region" description="Acidic residues" evidence="1">
    <location>
        <begin position="314"/>
        <end position="324"/>
    </location>
</feature>
<sequence>MEAQHNHTSPPRKPSLLPAFEPLSSSPGGLPRAGKRKFDDLVRDDRRYYPTPIPTSSTGILPSSPERARTRPGLQRTVSSLNERAPLGPVPSLEIPGNGEPIHLGRSSNSSHYQLPSNRHISRVHIRATYTAPSEEYPEGMVMVICLGWNGCKVHYQGSVEELAKGETFESTSRRAQIIVDVQDTRVMLVWPSSVSGSSLPTSPPAPYLESPSKRRAPLPDVLASSPPSMCPKIRSPVSISPSRDIAQTFTTTFVASQNSSTEDPVQVYEDNDSGDDPLREMTPTPVAKQDSFGDIVPAGLDPTISTQSSTLSEPEELSEHDEENDPIVHSFGPFGENLLSRFSSFKSVSSPVRPTGPSILQDNPLGISINSGPSSPALQPFRSFRESPIKNHVVNQLAFSRVHSIPLSTIFNNVPTAMKVPSADDSNATTKHIPMTTYELKALLDKIPCIGAISREGKDAAGKPLEDEFYYLPERDEDMARRDAVSVGKPPLRNVRKQHKQYYWKKPKY</sequence>
<organism evidence="3 4">
    <name type="scientific">Sphaceloma murrayae</name>
    <dbReference type="NCBI Taxonomy" id="2082308"/>
    <lineage>
        <taxon>Eukaryota</taxon>
        <taxon>Fungi</taxon>
        <taxon>Dikarya</taxon>
        <taxon>Ascomycota</taxon>
        <taxon>Pezizomycotina</taxon>
        <taxon>Dothideomycetes</taxon>
        <taxon>Dothideomycetidae</taxon>
        <taxon>Myriangiales</taxon>
        <taxon>Elsinoaceae</taxon>
        <taxon>Sphaceloma</taxon>
    </lineage>
</organism>
<feature type="domain" description="FHA" evidence="2">
    <location>
        <begin position="102"/>
        <end position="159"/>
    </location>
</feature>
<dbReference type="InterPro" id="IPR000253">
    <property type="entry name" value="FHA_dom"/>
</dbReference>
<evidence type="ECO:0000313" key="4">
    <source>
        <dbReference type="Proteomes" id="UP000243797"/>
    </source>
</evidence>
<feature type="compositionally biased region" description="Basic and acidic residues" evidence="1">
    <location>
        <begin position="36"/>
        <end position="48"/>
    </location>
</feature>
<comment type="caution">
    <text evidence="3">The sequence shown here is derived from an EMBL/GenBank/DDBJ whole genome shotgun (WGS) entry which is preliminary data.</text>
</comment>
<dbReference type="OrthoDB" id="5348546at2759"/>
<gene>
    <name evidence="3" type="ORF">CAC42_4841</name>
</gene>
<evidence type="ECO:0000259" key="2">
    <source>
        <dbReference type="PROSITE" id="PS50006"/>
    </source>
</evidence>
<dbReference type="STRING" id="2082308.A0A2K1QP38"/>
<dbReference type="InterPro" id="IPR008984">
    <property type="entry name" value="SMAD_FHA_dom_sf"/>
</dbReference>
<dbReference type="InParanoid" id="A0A2K1QP38"/>
<keyword evidence="4" id="KW-1185">Reference proteome</keyword>
<feature type="region of interest" description="Disordered" evidence="1">
    <location>
        <begin position="194"/>
        <end position="216"/>
    </location>
</feature>
<evidence type="ECO:0000313" key="3">
    <source>
        <dbReference type="EMBL" id="PNS16877.1"/>
    </source>
</evidence>
<feature type="region of interest" description="Disordered" evidence="1">
    <location>
        <begin position="255"/>
        <end position="279"/>
    </location>
</feature>
<dbReference type="PROSITE" id="PS50006">
    <property type="entry name" value="FHA_DOMAIN"/>
    <property type="match status" value="1"/>
</dbReference>
<feature type="compositionally biased region" description="Polar residues" evidence="1">
    <location>
        <begin position="255"/>
        <end position="264"/>
    </location>
</feature>
<name>A0A2K1QP38_9PEZI</name>
<feature type="region of interest" description="Disordered" evidence="1">
    <location>
        <begin position="1"/>
        <end position="116"/>
    </location>
</feature>
<feature type="compositionally biased region" description="Polar residues" evidence="1">
    <location>
        <begin position="106"/>
        <end position="116"/>
    </location>
</feature>
<dbReference type="EMBL" id="NKHZ01000055">
    <property type="protein sequence ID" value="PNS16877.1"/>
    <property type="molecule type" value="Genomic_DNA"/>
</dbReference>
<evidence type="ECO:0000256" key="1">
    <source>
        <dbReference type="SAM" id="MobiDB-lite"/>
    </source>
</evidence>
<proteinExistence type="predicted"/>
<dbReference type="AlphaFoldDB" id="A0A2K1QP38"/>
<reference evidence="3 4" key="1">
    <citation type="submission" date="2017-06" db="EMBL/GenBank/DDBJ databases">
        <title>Draft genome sequence of a variant of Elsinoe murrayae.</title>
        <authorList>
            <person name="Cheng Q."/>
        </authorList>
    </citation>
    <scope>NUCLEOTIDE SEQUENCE [LARGE SCALE GENOMIC DNA]</scope>
    <source>
        <strain evidence="3 4">CQ-2017a</strain>
    </source>
</reference>
<feature type="region of interest" description="Disordered" evidence="1">
    <location>
        <begin position="304"/>
        <end position="324"/>
    </location>
</feature>
<accession>A0A2K1QP38</accession>